<dbReference type="InterPro" id="IPR006461">
    <property type="entry name" value="PLAC_motif_containing"/>
</dbReference>
<evidence type="ECO:0000313" key="1">
    <source>
        <dbReference type="EMBL" id="CAD9719029.1"/>
    </source>
</evidence>
<dbReference type="Pfam" id="PF04749">
    <property type="entry name" value="PLAC8"/>
    <property type="match status" value="1"/>
</dbReference>
<dbReference type="OrthoDB" id="566640at2759"/>
<dbReference type="EMBL" id="HBHL01012075">
    <property type="protein sequence ID" value="CAD9719029.1"/>
    <property type="molecule type" value="Transcribed_RNA"/>
</dbReference>
<sequence length="175" mass="19624">MNQGLGYTLIGNGYQQVVVVNQRTWTMAQQEEQKWSSGICDCTSDCESCCIGWWVPSVLYGQNKEKIEGIGQFMPDCCAFFWLRVFCPCFLPCLSYQSRQNIRTTYGLKAEPCGDCCTHFWCIRCALCQEARELKNRGATQVNPCMKPVQTVAPPIQSMPPPPPAVVQGVPVPKK</sequence>
<proteinExistence type="predicted"/>
<gene>
    <name evidence="2" type="ORF">A3770_04p35280</name>
    <name evidence="1" type="ORF">CPRI1469_LOCUS7895</name>
</gene>
<name>A0A5B8MNW7_9CHLO</name>
<reference evidence="2 3" key="1">
    <citation type="submission" date="2018-07" db="EMBL/GenBank/DDBJ databases">
        <title>The complete nuclear genome of the prasinophyte Chloropicon primus (CCMP1205).</title>
        <authorList>
            <person name="Pombert J.-F."/>
            <person name="Otis C."/>
            <person name="Turmel M."/>
            <person name="Lemieux C."/>
        </authorList>
    </citation>
    <scope>NUCLEOTIDE SEQUENCE [LARGE SCALE GENOMIC DNA]</scope>
    <source>
        <strain evidence="2 3">CCMP1205</strain>
    </source>
</reference>
<organism evidence="2 3">
    <name type="scientific">Chloropicon primus</name>
    <dbReference type="NCBI Taxonomy" id="1764295"/>
    <lineage>
        <taxon>Eukaryota</taxon>
        <taxon>Viridiplantae</taxon>
        <taxon>Chlorophyta</taxon>
        <taxon>Chloropicophyceae</taxon>
        <taxon>Chloropicales</taxon>
        <taxon>Chloropicaceae</taxon>
        <taxon>Chloropicon</taxon>
    </lineage>
</organism>
<dbReference type="PANTHER" id="PTHR15907">
    <property type="entry name" value="DUF614 FAMILY PROTEIN-RELATED"/>
    <property type="match status" value="1"/>
</dbReference>
<dbReference type="STRING" id="1764295.A0A5B8MNW7"/>
<keyword evidence="3" id="KW-1185">Reference proteome</keyword>
<evidence type="ECO:0000313" key="3">
    <source>
        <dbReference type="Proteomes" id="UP000316726"/>
    </source>
</evidence>
<dbReference type="AlphaFoldDB" id="A0A5B8MNW7"/>
<dbReference type="NCBIfam" id="TIGR01571">
    <property type="entry name" value="A_thal_Cys_rich"/>
    <property type="match status" value="1"/>
</dbReference>
<dbReference type="EMBL" id="CP031037">
    <property type="protein sequence ID" value="QDZ21010.1"/>
    <property type="molecule type" value="Genomic_DNA"/>
</dbReference>
<evidence type="ECO:0008006" key="4">
    <source>
        <dbReference type="Google" id="ProtNLM"/>
    </source>
</evidence>
<evidence type="ECO:0000313" key="2">
    <source>
        <dbReference type="EMBL" id="QDZ21010.1"/>
    </source>
</evidence>
<reference evidence="1" key="2">
    <citation type="submission" date="2021-01" db="EMBL/GenBank/DDBJ databases">
        <authorList>
            <person name="Corre E."/>
            <person name="Pelletier E."/>
            <person name="Niang G."/>
            <person name="Scheremetjew M."/>
            <person name="Finn R."/>
            <person name="Kale V."/>
            <person name="Holt S."/>
            <person name="Cochrane G."/>
            <person name="Meng A."/>
            <person name="Brown T."/>
            <person name="Cohen L."/>
        </authorList>
    </citation>
    <scope>NUCLEOTIDE SEQUENCE</scope>
    <source>
        <strain evidence="1">CCMP1205</strain>
    </source>
</reference>
<accession>A0A5B8MNW7</accession>
<protein>
    <recommendedName>
        <fullName evidence="4">PLAC8 domain-containing protein</fullName>
    </recommendedName>
</protein>
<dbReference type="Proteomes" id="UP000316726">
    <property type="component" value="Chromosome 4"/>
</dbReference>